<dbReference type="EMBL" id="JAJGCB010000011">
    <property type="protein sequence ID" value="KAJ8990397.1"/>
    <property type="molecule type" value="Genomic_DNA"/>
</dbReference>
<name>A0AAN6ERU7_EXODE</name>
<dbReference type="Proteomes" id="UP001161757">
    <property type="component" value="Unassembled WGS sequence"/>
</dbReference>
<accession>A0AAN6ERU7</accession>
<sequence>MFSKLIKRHSSKHERPQCSQILKQRKIVFCDWGFHGREGNDGWTFTYVDEVDFDPEEDLRPYTRTSPDQCGEILAKFVSKQLRKNPRLKESHGWRFVCLIEDGKKRQLPVKRRDRTPRTMLLFEREIPCPCEGRQHPIDGLKLWQSEETGNSEKQLNVSKKEYAIPTQYRRRLSTMDTLHE</sequence>
<protein>
    <submittedName>
        <fullName evidence="1">Uncharacterized protein</fullName>
    </submittedName>
</protein>
<proteinExistence type="predicted"/>
<reference evidence="1" key="1">
    <citation type="submission" date="2023-01" db="EMBL/GenBank/DDBJ databases">
        <title>Exophiala dermititidis isolated from Cystic Fibrosis Patient.</title>
        <authorList>
            <person name="Kurbessoian T."/>
            <person name="Crocker A."/>
            <person name="Murante D."/>
            <person name="Hogan D.A."/>
            <person name="Stajich J.E."/>
        </authorList>
    </citation>
    <scope>NUCLEOTIDE SEQUENCE</scope>
    <source>
        <strain evidence="1">Ex8</strain>
    </source>
</reference>
<gene>
    <name evidence="1" type="ORF">HRR80_005882</name>
</gene>
<dbReference type="AlphaFoldDB" id="A0AAN6ERU7"/>
<comment type="caution">
    <text evidence="1">The sequence shown here is derived from an EMBL/GenBank/DDBJ whole genome shotgun (WGS) entry which is preliminary data.</text>
</comment>
<evidence type="ECO:0000313" key="1">
    <source>
        <dbReference type="EMBL" id="KAJ8990397.1"/>
    </source>
</evidence>
<organism evidence="1 2">
    <name type="scientific">Exophiala dermatitidis</name>
    <name type="common">Black yeast-like fungus</name>
    <name type="synonym">Wangiella dermatitidis</name>
    <dbReference type="NCBI Taxonomy" id="5970"/>
    <lineage>
        <taxon>Eukaryota</taxon>
        <taxon>Fungi</taxon>
        <taxon>Dikarya</taxon>
        <taxon>Ascomycota</taxon>
        <taxon>Pezizomycotina</taxon>
        <taxon>Eurotiomycetes</taxon>
        <taxon>Chaetothyriomycetidae</taxon>
        <taxon>Chaetothyriales</taxon>
        <taxon>Herpotrichiellaceae</taxon>
        <taxon>Exophiala</taxon>
    </lineage>
</organism>
<evidence type="ECO:0000313" key="2">
    <source>
        <dbReference type="Proteomes" id="UP001161757"/>
    </source>
</evidence>